<sequence>MRYLQGCAVLLLCLIFTGCANVQPPVELDQQFWNEKDQVIGVAMTPVTPPKLMLTGNQGILDLAINTGVNSKLSEHVSTWDLADVNTLPDAIIAKLEAKGYKTKRIEERIDLSKYKETKFKEGYMERDISALKATYGIDRLLLVAIDSTGATRSYYSVVPTSAPIPLVAGRGILVDVQDSRLLWFKPFVVTQPAQGEWDQPTYSNLSNAFYQAVDSSRQVIVTPFSQ</sequence>
<keyword evidence="1" id="KW-0732">Signal</keyword>
<feature type="chain" id="PRO_5045348112" description="Lipoprotein" evidence="1">
    <location>
        <begin position="23"/>
        <end position="227"/>
    </location>
</feature>
<dbReference type="Proteomes" id="UP001183127">
    <property type="component" value="Chromosome"/>
</dbReference>
<proteinExistence type="predicted"/>
<organism evidence="2 3">
    <name type="scientific">Pseudomonas entomophila</name>
    <dbReference type="NCBI Taxonomy" id="312306"/>
    <lineage>
        <taxon>Bacteria</taxon>
        <taxon>Pseudomonadati</taxon>
        <taxon>Pseudomonadota</taxon>
        <taxon>Gammaproteobacteria</taxon>
        <taxon>Pseudomonadales</taxon>
        <taxon>Pseudomonadaceae</taxon>
        <taxon>Pseudomonas</taxon>
    </lineage>
</organism>
<name>A0ABY9QSF8_9PSED</name>
<reference evidence="2 3" key="1">
    <citation type="submission" date="2023-08" db="EMBL/GenBank/DDBJ databases">
        <title>Complete Genome Sequence of Pseudomonas entomophila TVIN A01.</title>
        <authorList>
            <person name="Shelke T."/>
            <person name="Mahar N.S."/>
            <person name="Gupta I."/>
            <person name="Gupta V."/>
        </authorList>
    </citation>
    <scope>NUCLEOTIDE SEQUENCE [LARGE SCALE GENOMIC DNA]</scope>
    <source>
        <strain evidence="2 3">TVIN-A01</strain>
    </source>
</reference>
<gene>
    <name evidence="2" type="ORF">RAH46_06445</name>
</gene>
<keyword evidence="3" id="KW-1185">Reference proteome</keyword>
<evidence type="ECO:0000256" key="1">
    <source>
        <dbReference type="SAM" id="SignalP"/>
    </source>
</evidence>
<dbReference type="PROSITE" id="PS51257">
    <property type="entry name" value="PROKAR_LIPOPROTEIN"/>
    <property type="match status" value="1"/>
</dbReference>
<evidence type="ECO:0000313" key="3">
    <source>
        <dbReference type="Proteomes" id="UP001183127"/>
    </source>
</evidence>
<evidence type="ECO:0000313" key="2">
    <source>
        <dbReference type="EMBL" id="WMW06970.1"/>
    </source>
</evidence>
<dbReference type="GeneID" id="32807620"/>
<feature type="signal peptide" evidence="1">
    <location>
        <begin position="1"/>
        <end position="22"/>
    </location>
</feature>
<dbReference type="RefSeq" id="WP_011535681.1">
    <property type="nucleotide sequence ID" value="NZ_CP132921.1"/>
</dbReference>
<protein>
    <recommendedName>
        <fullName evidence="4">Lipoprotein</fullName>
    </recommendedName>
</protein>
<evidence type="ECO:0008006" key="4">
    <source>
        <dbReference type="Google" id="ProtNLM"/>
    </source>
</evidence>
<accession>A0ABY9QSF8</accession>
<dbReference type="EMBL" id="CP132921">
    <property type="protein sequence ID" value="WMW06970.1"/>
    <property type="molecule type" value="Genomic_DNA"/>
</dbReference>